<dbReference type="AlphaFoldDB" id="A0A1L7WZZ2"/>
<gene>
    <name evidence="1" type="ORF">PAC_08236</name>
</gene>
<dbReference type="Gene3D" id="1.25.40.20">
    <property type="entry name" value="Ankyrin repeat-containing domain"/>
    <property type="match status" value="1"/>
</dbReference>
<sequence>MAEVIGVIASSITISQLTILNGIKTLHTFLSYAKDAPRTIADILQELEPLRDMLIALQVNFLSDESSASSIATMRKCNGERVLVNGPRSRPLYAYSSWQYTLRPTRKVPIESPVFRTCWARDLSEVRRLISQGQASVHDTSPNGRTLLQAMIFCLLIHNLQQIAADRVDPDICHWLIENGADDSAVNIDGETALFRVASTKCDEEGNLMLGWRRTHPSDYHSCRYQTLRELVEFGQSDPLALSVHGYTPLHDFSGPVEQFRYLVKQQQVFDVDLESCQLGLELAQSISIIKTQHTPDNIRLLLGDGPLPTSFIQKGIKDTSQFESTVLGLSAERLIGAFQLSEHLGNELAFISDLIQGGADVHELQNPAATCLDIRLMTWLWRLERNREELILEWLKCLHILKIDVKEFFRKEEELHHESKIVEIKTYRRDVERHFSVIYGPGRDDVTVPVRDRVTKRCDESVIPGAWDAEPGFVETNGLVYFGGIWRTGGLDCFYIWIQHWRLQHGNSWVCGRLIYAMVESGKLACIC</sequence>
<dbReference type="STRING" id="576137.A0A1L7WZZ2"/>
<evidence type="ECO:0008006" key="3">
    <source>
        <dbReference type="Google" id="ProtNLM"/>
    </source>
</evidence>
<organism evidence="1 2">
    <name type="scientific">Phialocephala subalpina</name>
    <dbReference type="NCBI Taxonomy" id="576137"/>
    <lineage>
        <taxon>Eukaryota</taxon>
        <taxon>Fungi</taxon>
        <taxon>Dikarya</taxon>
        <taxon>Ascomycota</taxon>
        <taxon>Pezizomycotina</taxon>
        <taxon>Leotiomycetes</taxon>
        <taxon>Helotiales</taxon>
        <taxon>Mollisiaceae</taxon>
        <taxon>Phialocephala</taxon>
        <taxon>Phialocephala fortinii species complex</taxon>
    </lineage>
</organism>
<dbReference type="InterPro" id="IPR036770">
    <property type="entry name" value="Ankyrin_rpt-contain_sf"/>
</dbReference>
<name>A0A1L7WZZ2_9HELO</name>
<dbReference type="EMBL" id="FJOG01000011">
    <property type="protein sequence ID" value="CZR58344.1"/>
    <property type="molecule type" value="Genomic_DNA"/>
</dbReference>
<keyword evidence="2" id="KW-1185">Reference proteome</keyword>
<reference evidence="1 2" key="1">
    <citation type="submission" date="2016-03" db="EMBL/GenBank/DDBJ databases">
        <authorList>
            <person name="Ploux O."/>
        </authorList>
    </citation>
    <scope>NUCLEOTIDE SEQUENCE [LARGE SCALE GENOMIC DNA]</scope>
    <source>
        <strain evidence="1 2">UAMH 11012</strain>
    </source>
</reference>
<proteinExistence type="predicted"/>
<dbReference type="Proteomes" id="UP000184330">
    <property type="component" value="Unassembled WGS sequence"/>
</dbReference>
<dbReference type="SUPFAM" id="SSF48403">
    <property type="entry name" value="Ankyrin repeat"/>
    <property type="match status" value="1"/>
</dbReference>
<dbReference type="OrthoDB" id="3200163at2759"/>
<protein>
    <recommendedName>
        <fullName evidence="3">Fungal N-terminal domain-containing protein</fullName>
    </recommendedName>
</protein>
<evidence type="ECO:0000313" key="2">
    <source>
        <dbReference type="Proteomes" id="UP000184330"/>
    </source>
</evidence>
<accession>A0A1L7WZZ2</accession>
<evidence type="ECO:0000313" key="1">
    <source>
        <dbReference type="EMBL" id="CZR58344.1"/>
    </source>
</evidence>